<dbReference type="PANTHER" id="PTHR43546">
    <property type="entry name" value="UPF0173 METAL-DEPENDENT HYDROLASE MJ1163-RELATED"/>
    <property type="match status" value="1"/>
</dbReference>
<dbReference type="InterPro" id="IPR001279">
    <property type="entry name" value="Metallo-B-lactamas"/>
</dbReference>
<dbReference type="GO" id="GO:0016787">
    <property type="term" value="F:hydrolase activity"/>
    <property type="evidence" value="ECO:0007669"/>
    <property type="project" value="UniProtKB-UniRule"/>
</dbReference>
<dbReference type="InterPro" id="IPR050114">
    <property type="entry name" value="UPF0173_UPF0282_UlaG_hydrolase"/>
</dbReference>
<keyword evidence="1 2" id="KW-0378">Hydrolase</keyword>
<dbReference type="SMART" id="SM00849">
    <property type="entry name" value="Lactamase_B"/>
    <property type="match status" value="1"/>
</dbReference>
<dbReference type="EMBL" id="VXRG01000187">
    <property type="protein sequence ID" value="MXY96129.1"/>
    <property type="molecule type" value="Genomic_DNA"/>
</dbReference>
<reference evidence="4" key="1">
    <citation type="submission" date="2019-09" db="EMBL/GenBank/DDBJ databases">
        <title>Characterisation of the sponge microbiome using genome-centric metagenomics.</title>
        <authorList>
            <person name="Engelberts J.P."/>
            <person name="Robbins S.J."/>
            <person name="De Goeij J.M."/>
            <person name="Aranda M."/>
            <person name="Bell S.C."/>
            <person name="Webster N.S."/>
        </authorList>
    </citation>
    <scope>NUCLEOTIDE SEQUENCE</scope>
    <source>
        <strain evidence="4">SB0664_bin_27</strain>
    </source>
</reference>
<evidence type="ECO:0000259" key="3">
    <source>
        <dbReference type="SMART" id="SM00849"/>
    </source>
</evidence>
<feature type="domain" description="Metallo-beta-lactamase" evidence="3">
    <location>
        <begin position="9"/>
        <end position="195"/>
    </location>
</feature>
<dbReference type="NCBIfam" id="NF001911">
    <property type="entry name" value="PRK00685.1"/>
    <property type="match status" value="1"/>
</dbReference>
<dbReference type="AlphaFoldDB" id="A0A6B0Z1J5"/>
<dbReference type="Gene3D" id="3.60.15.10">
    <property type="entry name" value="Ribonuclease Z/Hydroxyacylglutathione hydrolase-like"/>
    <property type="match status" value="1"/>
</dbReference>
<sequence>MTVKITFYGHATFGVDADGTKLLIDPFLAPNNPAAPAGATAETVDADVLLLTHGHADHVADAIPVAKRTGCLVICNFEIGDWLMAQGVDNVHQMHIGGGYNFDFGRVKLTIAHHGSALPDGSYGGNPAGILIHFNDGTDVYFAGDTGLTYDMRLIGDVGGVDLAALPIGDNFTMGPDDAIQAAQFVKAKKVIPFHYNTFPPIEQDVVAFAQKLQDDTDIECAILNPGDSLDV</sequence>
<accession>A0A6B0Z1J5</accession>
<comment type="caution">
    <text evidence="4">The sequence shown here is derived from an EMBL/GenBank/DDBJ whole genome shotgun (WGS) entry which is preliminary data.</text>
</comment>
<dbReference type="InterPro" id="IPR022877">
    <property type="entry name" value="UPF0173"/>
</dbReference>
<protein>
    <recommendedName>
        <fullName evidence="2">UPF0173 metal-dependent hydrolase F4Y42_22025</fullName>
    </recommendedName>
</protein>
<evidence type="ECO:0000313" key="4">
    <source>
        <dbReference type="EMBL" id="MXY96129.1"/>
    </source>
</evidence>
<dbReference type="HAMAP" id="MF_00457">
    <property type="entry name" value="UPF0173"/>
    <property type="match status" value="1"/>
</dbReference>
<dbReference type="SUPFAM" id="SSF56281">
    <property type="entry name" value="Metallo-hydrolase/oxidoreductase"/>
    <property type="match status" value="1"/>
</dbReference>
<proteinExistence type="inferred from homology"/>
<dbReference type="PANTHER" id="PTHR43546:SF3">
    <property type="entry name" value="UPF0173 METAL-DEPENDENT HYDROLASE MJ1163"/>
    <property type="match status" value="1"/>
</dbReference>
<comment type="similarity">
    <text evidence="2">Belongs to the UPF0173 family.</text>
</comment>
<dbReference type="Pfam" id="PF12706">
    <property type="entry name" value="Lactamase_B_2"/>
    <property type="match status" value="1"/>
</dbReference>
<dbReference type="InterPro" id="IPR036866">
    <property type="entry name" value="RibonucZ/Hydroxyglut_hydro"/>
</dbReference>
<name>A0A6B0Z1J5_9CHLR</name>
<gene>
    <name evidence="4" type="ORF">F4Y42_22025</name>
</gene>
<evidence type="ECO:0000256" key="1">
    <source>
        <dbReference type="ARBA" id="ARBA00022801"/>
    </source>
</evidence>
<organism evidence="4">
    <name type="scientific">Caldilineaceae bacterium SB0664_bin_27</name>
    <dbReference type="NCBI Taxonomy" id="2605260"/>
    <lineage>
        <taxon>Bacteria</taxon>
        <taxon>Bacillati</taxon>
        <taxon>Chloroflexota</taxon>
        <taxon>Caldilineae</taxon>
        <taxon>Caldilineales</taxon>
        <taxon>Caldilineaceae</taxon>
    </lineage>
</organism>
<evidence type="ECO:0000256" key="2">
    <source>
        <dbReference type="HAMAP-Rule" id="MF_00457"/>
    </source>
</evidence>